<dbReference type="EMBL" id="RAQK01000001">
    <property type="protein sequence ID" value="RKE97725.1"/>
    <property type="molecule type" value="Genomic_DNA"/>
</dbReference>
<gene>
    <name evidence="1" type="ORF">C8N30_2349</name>
</gene>
<proteinExistence type="predicted"/>
<name>A0A420DU09_9RHOB</name>
<sequence>MARLSCSVRVMQLRIEGRLLKEKLEDQLMFASGKLQRGMRWPVKVCKGANVEAVTKGGKRSLAASVKISVQQSLMRRSLWLQW</sequence>
<keyword evidence="2" id="KW-1185">Reference proteome</keyword>
<protein>
    <submittedName>
        <fullName evidence="1">Uncharacterized protein</fullName>
    </submittedName>
</protein>
<comment type="caution">
    <text evidence="1">The sequence shown here is derived from an EMBL/GenBank/DDBJ whole genome shotgun (WGS) entry which is preliminary data.</text>
</comment>
<dbReference type="Proteomes" id="UP000284407">
    <property type="component" value="Unassembled WGS sequence"/>
</dbReference>
<dbReference type="AlphaFoldDB" id="A0A420DU09"/>
<evidence type="ECO:0000313" key="1">
    <source>
        <dbReference type="EMBL" id="RKE97725.1"/>
    </source>
</evidence>
<evidence type="ECO:0000313" key="2">
    <source>
        <dbReference type="Proteomes" id="UP000284407"/>
    </source>
</evidence>
<accession>A0A420DU09</accession>
<organism evidence="1 2">
    <name type="scientific">Sulfitobacter guttiformis</name>
    <dbReference type="NCBI Taxonomy" id="74349"/>
    <lineage>
        <taxon>Bacteria</taxon>
        <taxon>Pseudomonadati</taxon>
        <taxon>Pseudomonadota</taxon>
        <taxon>Alphaproteobacteria</taxon>
        <taxon>Rhodobacterales</taxon>
        <taxon>Roseobacteraceae</taxon>
        <taxon>Sulfitobacter</taxon>
    </lineage>
</organism>
<reference evidence="1 2" key="1">
    <citation type="submission" date="2018-09" db="EMBL/GenBank/DDBJ databases">
        <title>Genomic Encyclopedia of Archaeal and Bacterial Type Strains, Phase II (KMG-II): from individual species to whole genera.</title>
        <authorList>
            <person name="Goeker M."/>
        </authorList>
    </citation>
    <scope>NUCLEOTIDE SEQUENCE [LARGE SCALE GENOMIC DNA]</scope>
    <source>
        <strain evidence="1 2">DSM 11458</strain>
    </source>
</reference>